<evidence type="ECO:0000256" key="4">
    <source>
        <dbReference type="ARBA" id="ARBA00022670"/>
    </source>
</evidence>
<dbReference type="Proteomes" id="UP000192359">
    <property type="component" value="Unassembled WGS sequence"/>
</dbReference>
<evidence type="ECO:0000256" key="13">
    <source>
        <dbReference type="SAM" id="Phobius"/>
    </source>
</evidence>
<keyword evidence="9 13" id="KW-1133">Transmembrane helix</keyword>
<evidence type="ECO:0000256" key="10">
    <source>
        <dbReference type="ARBA" id="ARBA00023049"/>
    </source>
</evidence>
<dbReference type="CDD" id="cd07325">
    <property type="entry name" value="M48_Ste24p_like"/>
    <property type="match status" value="1"/>
</dbReference>
<evidence type="ECO:0000256" key="2">
    <source>
        <dbReference type="ARBA" id="ARBA00004651"/>
    </source>
</evidence>
<feature type="transmembrane region" description="Helical" evidence="13">
    <location>
        <begin position="123"/>
        <end position="144"/>
    </location>
</feature>
<dbReference type="Gene3D" id="3.30.2010.10">
    <property type="entry name" value="Metalloproteases ('zincins'), catalytic domain"/>
    <property type="match status" value="1"/>
</dbReference>
<dbReference type="GO" id="GO:0004222">
    <property type="term" value="F:metalloendopeptidase activity"/>
    <property type="evidence" value="ECO:0007669"/>
    <property type="project" value="InterPro"/>
</dbReference>
<evidence type="ECO:0000256" key="5">
    <source>
        <dbReference type="ARBA" id="ARBA00022692"/>
    </source>
</evidence>
<evidence type="ECO:0000256" key="6">
    <source>
        <dbReference type="ARBA" id="ARBA00022723"/>
    </source>
</evidence>
<feature type="transmembrane region" description="Helical" evidence="13">
    <location>
        <begin position="82"/>
        <end position="103"/>
    </location>
</feature>
<evidence type="ECO:0000256" key="12">
    <source>
        <dbReference type="SAM" id="MobiDB-lite"/>
    </source>
</evidence>
<keyword evidence="10" id="KW-0482">Metalloprotease</keyword>
<dbReference type="GO" id="GO:0006508">
    <property type="term" value="P:proteolysis"/>
    <property type="evidence" value="ECO:0007669"/>
    <property type="project" value="UniProtKB-KW"/>
</dbReference>
<dbReference type="GO" id="GO:0046872">
    <property type="term" value="F:metal ion binding"/>
    <property type="evidence" value="ECO:0007669"/>
    <property type="project" value="UniProtKB-KW"/>
</dbReference>
<comment type="subcellular location">
    <subcellularLocation>
        <location evidence="2">Cell membrane</location>
        <topology evidence="2">Multi-pass membrane protein</topology>
    </subcellularLocation>
</comment>
<dbReference type="AlphaFoldDB" id="A0A1Y1RTI1"/>
<dbReference type="RefSeq" id="WP_180377779.1">
    <property type="nucleotide sequence ID" value="NZ_LXWF01000002.1"/>
</dbReference>
<proteinExistence type="predicted"/>
<keyword evidence="5 13" id="KW-0812">Transmembrane</keyword>
<keyword evidence="11 13" id="KW-0472">Membrane</keyword>
<feature type="region of interest" description="Disordered" evidence="12">
    <location>
        <begin position="1"/>
        <end position="39"/>
    </location>
</feature>
<reference evidence="15 16" key="1">
    <citation type="submission" date="2016-05" db="EMBL/GenBank/DDBJ databases">
        <title>Draft genome sequence of a porcine commensal Rothia nasimurium.</title>
        <authorList>
            <person name="Gaiser R.A."/>
            <person name="Van Baarlen P."/>
            <person name="Wells J.M."/>
        </authorList>
    </citation>
    <scope>NUCLEOTIDE SEQUENCE [LARGE SCALE GENOMIC DNA]</scope>
    <source>
        <strain evidence="15 16">PT-32</strain>
    </source>
</reference>
<feature type="region of interest" description="Disordered" evidence="12">
    <location>
        <begin position="422"/>
        <end position="478"/>
    </location>
</feature>
<keyword evidence="8" id="KW-0862">Zinc</keyword>
<dbReference type="PANTHER" id="PTHR43221:SF1">
    <property type="entry name" value="PROTEASE HTPX"/>
    <property type="match status" value="1"/>
</dbReference>
<dbReference type="InterPro" id="IPR001915">
    <property type="entry name" value="Peptidase_M48"/>
</dbReference>
<evidence type="ECO:0000256" key="3">
    <source>
        <dbReference type="ARBA" id="ARBA00022475"/>
    </source>
</evidence>
<evidence type="ECO:0000256" key="1">
    <source>
        <dbReference type="ARBA" id="ARBA00001947"/>
    </source>
</evidence>
<accession>A0A1Y1RTI1</accession>
<name>A0A1Y1RTI1_9MICC</name>
<evidence type="ECO:0000256" key="9">
    <source>
        <dbReference type="ARBA" id="ARBA00022989"/>
    </source>
</evidence>
<evidence type="ECO:0000259" key="14">
    <source>
        <dbReference type="Pfam" id="PF01435"/>
    </source>
</evidence>
<protein>
    <recommendedName>
        <fullName evidence="14">Peptidase M48 domain-containing protein</fullName>
    </recommendedName>
</protein>
<dbReference type="Pfam" id="PF01435">
    <property type="entry name" value="Peptidase_M48"/>
    <property type="match status" value="2"/>
</dbReference>
<sequence>MSENNPGTTPPYPQQPGPQASAHSKKQGLTQPLPNDLSDGWLPEDMRQRPLSPLPAPKLFGFQSLLPFKFINAIRHPAELPLVIMAYALTLLLYVGGGIYLIYSMFSTILGDNFVNYQLSNLVGQLVVLAIYLPLGIFFVRGILYSQLRLSGVRITPTQFPEAYQMVVEAAHAAGLRRVPDAYVVLGNGQINAFASGHGHRRFIAIYSDLFEIGGAARNPEALRFIIGHEVGHIAAGHVSYFRLIFTSFFMQLPILGNLLSRTQEYTADNFGYRYAPDGAETTTTVLAAGKYLMNDVNFHELANRAVYERGFFTWVYNLTTTHPPVTWRAHALRDRTEPGRLVWRPKNNPPYPLSMIPAAEPAEAWADPLQATDHLVTYPERADNQHWGSVNTTHRPPAQYRDRTVGDMLYTGWVPPQFRQRTPWNSFGAPSPQEPQQVPGQHSPDQQGQDAGSGPGAMPREGERPASAPDNPPTDQV</sequence>
<keyword evidence="6" id="KW-0479">Metal-binding</keyword>
<keyword evidence="3" id="KW-1003">Cell membrane</keyword>
<comment type="cofactor">
    <cofactor evidence="1">
        <name>Zn(2+)</name>
        <dbReference type="ChEBI" id="CHEBI:29105"/>
    </cofactor>
</comment>
<keyword evidence="4" id="KW-0645">Protease</keyword>
<dbReference type="InterPro" id="IPR050083">
    <property type="entry name" value="HtpX_protease"/>
</dbReference>
<dbReference type="EMBL" id="LXWF01000002">
    <property type="protein sequence ID" value="ORC25005.1"/>
    <property type="molecule type" value="Genomic_DNA"/>
</dbReference>
<organism evidence="15 16">
    <name type="scientific">Rothia nasimurium</name>
    <dbReference type="NCBI Taxonomy" id="85336"/>
    <lineage>
        <taxon>Bacteria</taxon>
        <taxon>Bacillati</taxon>
        <taxon>Actinomycetota</taxon>
        <taxon>Actinomycetes</taxon>
        <taxon>Micrococcales</taxon>
        <taxon>Micrococcaceae</taxon>
        <taxon>Rothia</taxon>
    </lineage>
</organism>
<evidence type="ECO:0000313" key="16">
    <source>
        <dbReference type="Proteomes" id="UP000192359"/>
    </source>
</evidence>
<feature type="compositionally biased region" description="Polar residues" evidence="12">
    <location>
        <begin position="435"/>
        <end position="451"/>
    </location>
</feature>
<dbReference type="GO" id="GO:0005886">
    <property type="term" value="C:plasma membrane"/>
    <property type="evidence" value="ECO:0007669"/>
    <property type="project" value="UniProtKB-SubCell"/>
</dbReference>
<evidence type="ECO:0000256" key="7">
    <source>
        <dbReference type="ARBA" id="ARBA00022801"/>
    </source>
</evidence>
<evidence type="ECO:0000256" key="11">
    <source>
        <dbReference type="ARBA" id="ARBA00023136"/>
    </source>
</evidence>
<keyword evidence="7" id="KW-0378">Hydrolase</keyword>
<evidence type="ECO:0000313" key="15">
    <source>
        <dbReference type="EMBL" id="ORC25005.1"/>
    </source>
</evidence>
<keyword evidence="16" id="KW-1185">Reference proteome</keyword>
<gene>
    <name evidence="15" type="ORF">A7979_09230</name>
</gene>
<comment type="caution">
    <text evidence="15">The sequence shown here is derived from an EMBL/GenBank/DDBJ whole genome shotgun (WGS) entry which is preliminary data.</text>
</comment>
<evidence type="ECO:0000256" key="8">
    <source>
        <dbReference type="ARBA" id="ARBA00022833"/>
    </source>
</evidence>
<feature type="domain" description="Peptidase M48" evidence="14">
    <location>
        <begin position="160"/>
        <end position="241"/>
    </location>
</feature>
<feature type="domain" description="Peptidase M48" evidence="14">
    <location>
        <begin position="244"/>
        <end position="336"/>
    </location>
</feature>
<dbReference type="PANTHER" id="PTHR43221">
    <property type="entry name" value="PROTEASE HTPX"/>
    <property type="match status" value="1"/>
</dbReference>